<feature type="region of interest" description="Disordered" evidence="1">
    <location>
        <begin position="1"/>
        <end position="50"/>
    </location>
</feature>
<dbReference type="RefSeq" id="WP_168088987.1">
    <property type="nucleotide sequence ID" value="NZ_JAAVJC010000133.1"/>
</dbReference>
<feature type="compositionally biased region" description="Low complexity" evidence="1">
    <location>
        <begin position="32"/>
        <end position="41"/>
    </location>
</feature>
<comment type="caution">
    <text evidence="2">The sequence shown here is derived from an EMBL/GenBank/DDBJ whole genome shotgun (WGS) entry which is preliminary data.</text>
</comment>
<protein>
    <submittedName>
        <fullName evidence="2">Uncharacterized protein</fullName>
    </submittedName>
</protein>
<feature type="region of interest" description="Disordered" evidence="1">
    <location>
        <begin position="197"/>
        <end position="225"/>
    </location>
</feature>
<accession>A0ABX1CEC0</accession>
<gene>
    <name evidence="2" type="ORF">HCN52_15200</name>
</gene>
<evidence type="ECO:0000313" key="3">
    <source>
        <dbReference type="Proteomes" id="UP000727056"/>
    </source>
</evidence>
<sequence>MAQLRTELADIRPTLRSRRSTRSGHSNLDGHSSQSSRSSRSSQERRAERLQQQIAQTELLIAQHAATTNRLKREHATATTELTALEQNHRAATDELARVQQERTASTARQAELVARAEALQEAARTERETVQATVDTTARAREAAQQRAATAERARVDAVAQGRDATEQLLATLSGPPAGISDTVFSVLMDEQPRTPVAAPSAAAPSAAPTPLDLRGGPRTQLPAGAVLPETAAPTDGDRSREWHRFVRVDPATGVEQTFRATPDGTLVLPDGRRIHSDGWVRYGVDFVHDPTGLLLDAASGTFRRFDGRPAYERWRETAPSGAHHRLVVVGNGIHLVGLTDTGRSVFFPFRQP</sequence>
<organism evidence="2 3">
    <name type="scientific">Streptomyces bohaiensis</name>
    <dbReference type="NCBI Taxonomy" id="1431344"/>
    <lineage>
        <taxon>Bacteria</taxon>
        <taxon>Bacillati</taxon>
        <taxon>Actinomycetota</taxon>
        <taxon>Actinomycetes</taxon>
        <taxon>Kitasatosporales</taxon>
        <taxon>Streptomycetaceae</taxon>
        <taxon>Streptomyces</taxon>
    </lineage>
</organism>
<dbReference type="Proteomes" id="UP000727056">
    <property type="component" value="Unassembled WGS sequence"/>
</dbReference>
<keyword evidence="3" id="KW-1185">Reference proteome</keyword>
<proteinExistence type="predicted"/>
<feature type="region of interest" description="Disordered" evidence="1">
    <location>
        <begin position="124"/>
        <end position="159"/>
    </location>
</feature>
<evidence type="ECO:0000313" key="2">
    <source>
        <dbReference type="EMBL" id="NJQ16243.1"/>
    </source>
</evidence>
<dbReference type="EMBL" id="JAAVJC010000133">
    <property type="protein sequence ID" value="NJQ16243.1"/>
    <property type="molecule type" value="Genomic_DNA"/>
</dbReference>
<evidence type="ECO:0000256" key="1">
    <source>
        <dbReference type="SAM" id="MobiDB-lite"/>
    </source>
</evidence>
<reference evidence="2 3" key="1">
    <citation type="submission" date="2020-03" db="EMBL/GenBank/DDBJ databases">
        <title>Draft genome of Streptomyces sp. ventii, isolated from the Axial Seamount in the Pacific Ocean, and resequencing of the two type strains Streptomyces lonarensis strain NCL 716 and Streptomyces bohaiensis strain 11A07.</title>
        <authorList>
            <person name="Loughran R.M."/>
            <person name="Pfannmuller K.M."/>
            <person name="Wasson B.J."/>
            <person name="Deadmond M.C."/>
            <person name="Paddock B.E."/>
            <person name="Koyack M.J."/>
            <person name="Gallegos D.A."/>
            <person name="Mitchell E.A."/>
            <person name="Ushijima B."/>
            <person name="Saw J.H."/>
            <person name="Mcphail K.L."/>
            <person name="Videau P."/>
        </authorList>
    </citation>
    <scope>NUCLEOTIDE SEQUENCE [LARGE SCALE GENOMIC DNA]</scope>
    <source>
        <strain evidence="2 3">11A07</strain>
    </source>
</reference>
<name>A0ABX1CEC0_9ACTN</name>
<feature type="compositionally biased region" description="Low complexity" evidence="1">
    <location>
        <begin position="197"/>
        <end position="212"/>
    </location>
</feature>
<feature type="compositionally biased region" description="Basic and acidic residues" evidence="1">
    <location>
        <begin position="139"/>
        <end position="157"/>
    </location>
</feature>